<accession>C8X7T3</accession>
<feature type="transmembrane region" description="Helical" evidence="3">
    <location>
        <begin position="25"/>
        <end position="45"/>
    </location>
</feature>
<dbReference type="Pfam" id="PF04203">
    <property type="entry name" value="Sortase"/>
    <property type="match status" value="1"/>
</dbReference>
<feature type="region of interest" description="Disordered" evidence="2">
    <location>
        <begin position="66"/>
        <end position="119"/>
    </location>
</feature>
<dbReference type="Gene3D" id="2.40.260.10">
    <property type="entry name" value="Sortase"/>
    <property type="match status" value="1"/>
</dbReference>
<evidence type="ECO:0000313" key="4">
    <source>
        <dbReference type="EMBL" id="ACV80936.1"/>
    </source>
</evidence>
<protein>
    <submittedName>
        <fullName evidence="4">Peptidase C60 sortase A and B</fullName>
    </submittedName>
</protein>
<dbReference type="Proteomes" id="UP000002218">
    <property type="component" value="Chromosome"/>
</dbReference>
<gene>
    <name evidence="4" type="ordered locus">Namu_4659</name>
</gene>
<feature type="region of interest" description="Disordered" evidence="2">
    <location>
        <begin position="1"/>
        <end position="24"/>
    </location>
</feature>
<dbReference type="RefSeq" id="WP_015749750.1">
    <property type="nucleotide sequence ID" value="NC_013235.1"/>
</dbReference>
<feature type="compositionally biased region" description="Pro residues" evidence="2">
    <location>
        <begin position="92"/>
        <end position="115"/>
    </location>
</feature>
<dbReference type="eggNOG" id="COG3764">
    <property type="taxonomic scope" value="Bacteria"/>
</dbReference>
<name>C8X7T3_NAKMY</name>
<dbReference type="OrthoDB" id="525039at2"/>
<keyword evidence="3" id="KW-1133">Transmembrane helix</keyword>
<sequence>MTPVASEQGARPPGDQRPDHSRRRAATSLAAGVLLILAAGLLWWVSRPEPAGQTVSSVGASGALELTGPTSAGSASPVEPIAPAEPTEPAAPSAPPSPAAAPAAPPADQPAPAAAPDPVIADPTRLQIPALAVDAPVEPVGVADDGEIEVPGDVATVGWYRFGPAPGATGSAVLVGHVDDYRQGAGVLARIGDLNPGDTIAVAGPDGTVRQFSVVAREQWAKADTPLDRLFDRGGEARLVLITCGGRFDQASLSYDDNIAVTAVPVA</sequence>
<evidence type="ECO:0000313" key="5">
    <source>
        <dbReference type="Proteomes" id="UP000002218"/>
    </source>
</evidence>
<dbReference type="GO" id="GO:0016787">
    <property type="term" value="F:hydrolase activity"/>
    <property type="evidence" value="ECO:0007669"/>
    <property type="project" value="UniProtKB-KW"/>
</dbReference>
<keyword evidence="5" id="KW-1185">Reference proteome</keyword>
<feature type="compositionally biased region" description="Low complexity" evidence="2">
    <location>
        <begin position="77"/>
        <end position="91"/>
    </location>
</feature>
<evidence type="ECO:0000256" key="3">
    <source>
        <dbReference type="SAM" id="Phobius"/>
    </source>
</evidence>
<dbReference type="STRING" id="479431.Namu_4659"/>
<organism evidence="4 5">
    <name type="scientific">Nakamurella multipartita (strain ATCC 700099 / DSM 44233 / CIP 104796 / JCM 9543 / NBRC 105858 / Y-104)</name>
    <name type="common">Microsphaera multipartita</name>
    <dbReference type="NCBI Taxonomy" id="479431"/>
    <lineage>
        <taxon>Bacteria</taxon>
        <taxon>Bacillati</taxon>
        <taxon>Actinomycetota</taxon>
        <taxon>Actinomycetes</taxon>
        <taxon>Nakamurellales</taxon>
        <taxon>Nakamurellaceae</taxon>
        <taxon>Nakamurella</taxon>
    </lineage>
</organism>
<dbReference type="HOGENOM" id="CLU_062592_3_1_11"/>
<dbReference type="EMBL" id="CP001737">
    <property type="protein sequence ID" value="ACV80936.1"/>
    <property type="molecule type" value="Genomic_DNA"/>
</dbReference>
<keyword evidence="1" id="KW-0378">Hydrolase</keyword>
<dbReference type="InterPro" id="IPR042001">
    <property type="entry name" value="Sortase_F"/>
</dbReference>
<keyword evidence="3" id="KW-0812">Transmembrane</keyword>
<dbReference type="AlphaFoldDB" id="C8X7T3"/>
<evidence type="ECO:0000256" key="1">
    <source>
        <dbReference type="ARBA" id="ARBA00022801"/>
    </source>
</evidence>
<dbReference type="InterPro" id="IPR005754">
    <property type="entry name" value="Sortase"/>
</dbReference>
<dbReference type="InterPro" id="IPR023365">
    <property type="entry name" value="Sortase_dom-sf"/>
</dbReference>
<reference evidence="4 5" key="2">
    <citation type="journal article" date="2010" name="Stand. Genomic Sci.">
        <title>Complete genome sequence of Nakamurella multipartita type strain (Y-104).</title>
        <authorList>
            <person name="Tice H."/>
            <person name="Mayilraj S."/>
            <person name="Sims D."/>
            <person name="Lapidus A."/>
            <person name="Nolan M."/>
            <person name="Lucas S."/>
            <person name="Glavina Del Rio T."/>
            <person name="Copeland A."/>
            <person name="Cheng J.F."/>
            <person name="Meincke L."/>
            <person name="Bruce D."/>
            <person name="Goodwin L."/>
            <person name="Pitluck S."/>
            <person name="Ivanova N."/>
            <person name="Mavromatis K."/>
            <person name="Ovchinnikova G."/>
            <person name="Pati A."/>
            <person name="Chen A."/>
            <person name="Palaniappan K."/>
            <person name="Land M."/>
            <person name="Hauser L."/>
            <person name="Chang Y.J."/>
            <person name="Jeffries C.D."/>
            <person name="Detter J.C."/>
            <person name="Brettin T."/>
            <person name="Rohde M."/>
            <person name="Goker M."/>
            <person name="Bristow J."/>
            <person name="Eisen J.A."/>
            <person name="Markowitz V."/>
            <person name="Hugenholtz P."/>
            <person name="Kyrpides N.C."/>
            <person name="Klenk H.P."/>
            <person name="Chen F."/>
        </authorList>
    </citation>
    <scope>NUCLEOTIDE SEQUENCE [LARGE SCALE GENOMIC DNA]</scope>
    <source>
        <strain evidence="5">ATCC 700099 / DSM 44233 / CIP 104796 / JCM 9543 / NBRC 105858 / Y-104</strain>
    </source>
</reference>
<dbReference type="InParanoid" id="C8X7T3"/>
<proteinExistence type="predicted"/>
<dbReference type="KEGG" id="nml:Namu_4659"/>
<reference evidence="5" key="1">
    <citation type="submission" date="2009-09" db="EMBL/GenBank/DDBJ databases">
        <title>The complete genome of Nakamurella multipartita DSM 44233.</title>
        <authorList>
            <consortium name="US DOE Joint Genome Institute (JGI-PGF)"/>
            <person name="Lucas S."/>
            <person name="Copeland A."/>
            <person name="Lapidus A."/>
            <person name="Glavina del Rio T."/>
            <person name="Dalin E."/>
            <person name="Tice H."/>
            <person name="Bruce D."/>
            <person name="Goodwin L."/>
            <person name="Pitluck S."/>
            <person name="Kyrpides N."/>
            <person name="Mavromatis K."/>
            <person name="Ivanova N."/>
            <person name="Ovchinnikova G."/>
            <person name="Sims D."/>
            <person name="Meincke L."/>
            <person name="Brettin T."/>
            <person name="Detter J.C."/>
            <person name="Han C."/>
            <person name="Larimer F."/>
            <person name="Land M."/>
            <person name="Hauser L."/>
            <person name="Markowitz V."/>
            <person name="Cheng J.-F."/>
            <person name="Hugenholtz P."/>
            <person name="Woyke T."/>
            <person name="Wu D."/>
            <person name="Klenk H.-P."/>
            <person name="Eisen J.A."/>
        </authorList>
    </citation>
    <scope>NUCLEOTIDE SEQUENCE [LARGE SCALE GENOMIC DNA]</scope>
    <source>
        <strain evidence="5">ATCC 700099 / DSM 44233 / CIP 104796 / JCM 9543 / NBRC 105858 / Y-104</strain>
    </source>
</reference>
<evidence type="ECO:0000256" key="2">
    <source>
        <dbReference type="SAM" id="MobiDB-lite"/>
    </source>
</evidence>
<keyword evidence="3" id="KW-0472">Membrane</keyword>
<dbReference type="CDD" id="cd05829">
    <property type="entry name" value="Sortase_F"/>
    <property type="match status" value="1"/>
</dbReference>